<dbReference type="PROSITE" id="PS51464">
    <property type="entry name" value="SIS"/>
    <property type="match status" value="1"/>
</dbReference>
<dbReference type="PATRIC" id="fig|442562.3.peg.3490"/>
<evidence type="ECO:0000256" key="3">
    <source>
        <dbReference type="ARBA" id="ARBA00023163"/>
    </source>
</evidence>
<organism evidence="6 7">
    <name type="scientific">Rubellimicrobium mesophilum DSM 19309</name>
    <dbReference type="NCBI Taxonomy" id="442562"/>
    <lineage>
        <taxon>Bacteria</taxon>
        <taxon>Pseudomonadati</taxon>
        <taxon>Pseudomonadota</taxon>
        <taxon>Alphaproteobacteria</taxon>
        <taxon>Rhodobacterales</taxon>
        <taxon>Roseobacteraceae</taxon>
        <taxon>Rubellimicrobium</taxon>
    </lineage>
</organism>
<dbReference type="InterPro" id="IPR036388">
    <property type="entry name" value="WH-like_DNA-bd_sf"/>
</dbReference>
<dbReference type="InterPro" id="IPR035472">
    <property type="entry name" value="RpiR-like_SIS"/>
</dbReference>
<sequence>MRTREERRADPALGYTRPETYEELLAVLTAGTAKLSRRSQEVAVHISQHPDEVALASISEVAAAAGVQPSALVRFAQVFGFSGWSELQDLFKAHLRGGFAGARRGGEAGIPERLGGLVGAAQASLAKLPETLDAQAFDRVAEALAGSSSITLIGSKRAFPVTAYLSFTLSQHGVRNALVDNIGSGAFDQVGCLGPGDGVLAISFSPYNSITPELAALSRERGAQLVAVTDSPLSPLVPLSEASLVVVEKAEAGYRTLAATVVVALALAVEVAARRARPIRGAQARR</sequence>
<dbReference type="InterPro" id="IPR000281">
    <property type="entry name" value="HTH_RpiR"/>
</dbReference>
<dbReference type="STRING" id="442562.Rumeso_03545"/>
<dbReference type="HOGENOM" id="CLU_055769_1_3_5"/>
<evidence type="ECO:0000259" key="4">
    <source>
        <dbReference type="PROSITE" id="PS51071"/>
    </source>
</evidence>
<evidence type="ECO:0000313" key="6">
    <source>
        <dbReference type="EMBL" id="EYD74904.1"/>
    </source>
</evidence>
<keyword evidence="3" id="KW-0804">Transcription</keyword>
<dbReference type="CDD" id="cd05013">
    <property type="entry name" value="SIS_RpiR"/>
    <property type="match status" value="1"/>
</dbReference>
<dbReference type="EMBL" id="AOSK01000099">
    <property type="protein sequence ID" value="EYD74904.1"/>
    <property type="molecule type" value="Genomic_DNA"/>
</dbReference>
<dbReference type="Gene3D" id="1.10.10.10">
    <property type="entry name" value="Winged helix-like DNA-binding domain superfamily/Winged helix DNA-binding domain"/>
    <property type="match status" value="1"/>
</dbReference>
<evidence type="ECO:0000313" key="7">
    <source>
        <dbReference type="Proteomes" id="UP000019666"/>
    </source>
</evidence>
<dbReference type="PANTHER" id="PTHR30514:SF18">
    <property type="entry name" value="RPIR-FAMILY TRANSCRIPTIONAL REGULATOR"/>
    <property type="match status" value="1"/>
</dbReference>
<keyword evidence="1" id="KW-0805">Transcription regulation</keyword>
<dbReference type="Proteomes" id="UP000019666">
    <property type="component" value="Unassembled WGS sequence"/>
</dbReference>
<dbReference type="InterPro" id="IPR009057">
    <property type="entry name" value="Homeodomain-like_sf"/>
</dbReference>
<dbReference type="PROSITE" id="PS51071">
    <property type="entry name" value="HTH_RPIR"/>
    <property type="match status" value="1"/>
</dbReference>
<dbReference type="Gene3D" id="3.40.50.10490">
    <property type="entry name" value="Glucose-6-phosphate isomerase like protein, domain 1"/>
    <property type="match status" value="1"/>
</dbReference>
<name>A0A017HM95_9RHOB</name>
<comment type="caution">
    <text evidence="6">The sequence shown here is derived from an EMBL/GenBank/DDBJ whole genome shotgun (WGS) entry which is preliminary data.</text>
</comment>
<protein>
    <submittedName>
        <fullName evidence="6">Uncharacterized protein</fullName>
    </submittedName>
</protein>
<feature type="domain" description="SIS" evidence="5">
    <location>
        <begin position="140"/>
        <end position="282"/>
    </location>
</feature>
<dbReference type="InterPro" id="IPR001347">
    <property type="entry name" value="SIS_dom"/>
</dbReference>
<dbReference type="GO" id="GO:0003677">
    <property type="term" value="F:DNA binding"/>
    <property type="evidence" value="ECO:0007669"/>
    <property type="project" value="UniProtKB-KW"/>
</dbReference>
<dbReference type="AlphaFoldDB" id="A0A017HM95"/>
<dbReference type="Pfam" id="PF01418">
    <property type="entry name" value="HTH_6"/>
    <property type="match status" value="1"/>
</dbReference>
<proteinExistence type="predicted"/>
<dbReference type="Pfam" id="PF01380">
    <property type="entry name" value="SIS"/>
    <property type="match status" value="1"/>
</dbReference>
<dbReference type="GO" id="GO:0003700">
    <property type="term" value="F:DNA-binding transcription factor activity"/>
    <property type="evidence" value="ECO:0007669"/>
    <property type="project" value="InterPro"/>
</dbReference>
<evidence type="ECO:0000256" key="1">
    <source>
        <dbReference type="ARBA" id="ARBA00023015"/>
    </source>
</evidence>
<accession>A0A017HM95</accession>
<dbReference type="PANTHER" id="PTHR30514">
    <property type="entry name" value="GLUCOKINASE"/>
    <property type="match status" value="1"/>
</dbReference>
<evidence type="ECO:0000256" key="2">
    <source>
        <dbReference type="ARBA" id="ARBA00023125"/>
    </source>
</evidence>
<keyword evidence="7" id="KW-1185">Reference proteome</keyword>
<keyword evidence="2" id="KW-0238">DNA-binding</keyword>
<dbReference type="GO" id="GO:0097367">
    <property type="term" value="F:carbohydrate derivative binding"/>
    <property type="evidence" value="ECO:0007669"/>
    <property type="project" value="InterPro"/>
</dbReference>
<reference evidence="6 7" key="1">
    <citation type="submission" date="2013-02" db="EMBL/GenBank/DDBJ databases">
        <authorList>
            <person name="Fiebig A."/>
            <person name="Goeker M."/>
            <person name="Klenk H.-P.P."/>
        </authorList>
    </citation>
    <scope>NUCLEOTIDE SEQUENCE [LARGE SCALE GENOMIC DNA]</scope>
    <source>
        <strain evidence="6 7">DSM 19309</strain>
    </source>
</reference>
<dbReference type="SUPFAM" id="SSF53697">
    <property type="entry name" value="SIS domain"/>
    <property type="match status" value="1"/>
</dbReference>
<dbReference type="SUPFAM" id="SSF46689">
    <property type="entry name" value="Homeodomain-like"/>
    <property type="match status" value="1"/>
</dbReference>
<dbReference type="GO" id="GO:1901135">
    <property type="term" value="P:carbohydrate derivative metabolic process"/>
    <property type="evidence" value="ECO:0007669"/>
    <property type="project" value="InterPro"/>
</dbReference>
<dbReference type="InterPro" id="IPR046348">
    <property type="entry name" value="SIS_dom_sf"/>
</dbReference>
<gene>
    <name evidence="6" type="ORF">Rumeso_03545</name>
</gene>
<feature type="domain" description="HTH rpiR-type" evidence="4">
    <location>
        <begin position="22"/>
        <end position="98"/>
    </location>
</feature>
<evidence type="ECO:0000259" key="5">
    <source>
        <dbReference type="PROSITE" id="PS51464"/>
    </source>
</evidence>
<dbReference type="InterPro" id="IPR047640">
    <property type="entry name" value="RpiR-like"/>
</dbReference>